<dbReference type="InterPro" id="IPR018060">
    <property type="entry name" value="HTH_AraC"/>
</dbReference>
<dbReference type="SUPFAM" id="SSF46689">
    <property type="entry name" value="Homeodomain-like"/>
    <property type="match status" value="2"/>
</dbReference>
<dbReference type="InterPro" id="IPR050204">
    <property type="entry name" value="AraC_XylS_family_regulators"/>
</dbReference>
<dbReference type="PROSITE" id="PS01124">
    <property type="entry name" value="HTH_ARAC_FAMILY_2"/>
    <property type="match status" value="1"/>
</dbReference>
<dbReference type="EMBL" id="BPQH01000007">
    <property type="protein sequence ID" value="GJD49717.1"/>
    <property type="molecule type" value="Genomic_DNA"/>
</dbReference>
<protein>
    <submittedName>
        <fullName evidence="5">HTH-type transcriptional activator RhaR</fullName>
    </submittedName>
</protein>
<keyword evidence="1" id="KW-0805">Transcription regulation</keyword>
<dbReference type="Proteomes" id="UP001055167">
    <property type="component" value="Unassembled WGS sequence"/>
</dbReference>
<dbReference type="RefSeq" id="WP_162501361.1">
    <property type="nucleotide sequence ID" value="NZ_BPQH01000007.1"/>
</dbReference>
<evidence type="ECO:0000256" key="2">
    <source>
        <dbReference type="ARBA" id="ARBA00023125"/>
    </source>
</evidence>
<dbReference type="InterPro" id="IPR020449">
    <property type="entry name" value="Tscrpt_reg_AraC-type_HTH"/>
</dbReference>
<evidence type="ECO:0000256" key="3">
    <source>
        <dbReference type="ARBA" id="ARBA00023163"/>
    </source>
</evidence>
<accession>A0ABQ4QYS3</accession>
<dbReference type="SMART" id="SM00342">
    <property type="entry name" value="HTH_ARAC"/>
    <property type="match status" value="1"/>
</dbReference>
<dbReference type="Pfam" id="PF12833">
    <property type="entry name" value="HTH_18"/>
    <property type="match status" value="1"/>
</dbReference>
<evidence type="ECO:0000256" key="1">
    <source>
        <dbReference type="ARBA" id="ARBA00023015"/>
    </source>
</evidence>
<dbReference type="PANTHER" id="PTHR46796">
    <property type="entry name" value="HTH-TYPE TRANSCRIPTIONAL ACTIVATOR RHAS-RELATED"/>
    <property type="match status" value="1"/>
</dbReference>
<proteinExistence type="predicted"/>
<gene>
    <name evidence="5" type="primary">rhaR_3</name>
    <name evidence="5" type="ORF">OPKNFCMD_2450</name>
</gene>
<keyword evidence="6" id="KW-1185">Reference proteome</keyword>
<dbReference type="InterPro" id="IPR009057">
    <property type="entry name" value="Homeodomain-like_sf"/>
</dbReference>
<organism evidence="5 6">
    <name type="scientific">Methylobacterium crusticola</name>
    <dbReference type="NCBI Taxonomy" id="1697972"/>
    <lineage>
        <taxon>Bacteria</taxon>
        <taxon>Pseudomonadati</taxon>
        <taxon>Pseudomonadota</taxon>
        <taxon>Alphaproteobacteria</taxon>
        <taxon>Hyphomicrobiales</taxon>
        <taxon>Methylobacteriaceae</taxon>
        <taxon>Methylobacterium</taxon>
    </lineage>
</organism>
<dbReference type="PANTHER" id="PTHR46796:SF6">
    <property type="entry name" value="ARAC SUBFAMILY"/>
    <property type="match status" value="1"/>
</dbReference>
<keyword evidence="2" id="KW-0238">DNA-binding</keyword>
<reference evidence="5" key="1">
    <citation type="journal article" date="2021" name="Front. Microbiol.">
        <title>Comprehensive Comparative Genomics and Phenotyping of Methylobacterium Species.</title>
        <authorList>
            <person name="Alessa O."/>
            <person name="Ogura Y."/>
            <person name="Fujitani Y."/>
            <person name="Takami H."/>
            <person name="Hayashi T."/>
            <person name="Sahin N."/>
            <person name="Tani A."/>
        </authorList>
    </citation>
    <scope>NUCLEOTIDE SEQUENCE</scope>
    <source>
        <strain evidence="5">KCTC 52305</strain>
    </source>
</reference>
<comment type="caution">
    <text evidence="5">The sequence shown here is derived from an EMBL/GenBank/DDBJ whole genome shotgun (WGS) entry which is preliminary data.</text>
</comment>
<evidence type="ECO:0000313" key="5">
    <source>
        <dbReference type="EMBL" id="GJD49717.1"/>
    </source>
</evidence>
<reference evidence="5" key="2">
    <citation type="submission" date="2021-08" db="EMBL/GenBank/DDBJ databases">
        <authorList>
            <person name="Tani A."/>
            <person name="Ola A."/>
            <person name="Ogura Y."/>
            <person name="Katsura K."/>
            <person name="Hayashi T."/>
        </authorList>
    </citation>
    <scope>NUCLEOTIDE SEQUENCE</scope>
    <source>
        <strain evidence="5">KCTC 52305</strain>
    </source>
</reference>
<name>A0ABQ4QYS3_9HYPH</name>
<evidence type="ECO:0000259" key="4">
    <source>
        <dbReference type="PROSITE" id="PS01124"/>
    </source>
</evidence>
<dbReference type="Gene3D" id="1.10.10.60">
    <property type="entry name" value="Homeodomain-like"/>
    <property type="match status" value="1"/>
</dbReference>
<evidence type="ECO:0000313" key="6">
    <source>
        <dbReference type="Proteomes" id="UP001055167"/>
    </source>
</evidence>
<dbReference type="PRINTS" id="PR00032">
    <property type="entry name" value="HTHARAC"/>
</dbReference>
<feature type="domain" description="HTH araC/xylS-type" evidence="4">
    <location>
        <begin position="203"/>
        <end position="301"/>
    </location>
</feature>
<keyword evidence="3" id="KW-0804">Transcription</keyword>
<sequence length="304" mass="33218">MPWSLLAQTMKPQIYKLDTSAGLRARIAEVGARLEDVRTDTRGDVIMHATAYERREGAYEPSSFLWLYLCTGGGGALSRRSAAQRLDGLMRPARVGIGAPHEGGAGYWPDMSLLALGVSERRLTRLLAELPGGRLDVEASASRFHDDPLLTAALTAMWQNSEAHGMATAFFDHAVAVVVHRLDPGSARASRGAAFPLTRRQVAQTISFIDAHLGDDLGVEELARIAHLSPHHFSRCFRRTMGLPPYAFITRRRLDRAGELLANTTAPVAEIAGLVGYASPSQFTAAFRRHAGLTPLAWRRSRRA</sequence>